<dbReference type="PANTHER" id="PTHR22642">
    <property type="entry name" value="IMIDAZOLONEPROPIONASE"/>
    <property type="match status" value="1"/>
</dbReference>
<accession>A0ABT8D6L9</accession>
<dbReference type="InterPro" id="IPR032466">
    <property type="entry name" value="Metal_Hydrolase"/>
</dbReference>
<dbReference type="Proteomes" id="UP001243846">
    <property type="component" value="Unassembled WGS sequence"/>
</dbReference>
<dbReference type="InterPro" id="IPR013108">
    <property type="entry name" value="Amidohydro_3"/>
</dbReference>
<protein>
    <submittedName>
        <fullName evidence="2">Amidohydrolase family protein</fullName>
    </submittedName>
</protein>
<evidence type="ECO:0000259" key="1">
    <source>
        <dbReference type="Pfam" id="PF07969"/>
    </source>
</evidence>
<dbReference type="EMBL" id="JAUFRC010000001">
    <property type="protein sequence ID" value="MDN3711462.1"/>
    <property type="molecule type" value="Genomic_DNA"/>
</dbReference>
<reference evidence="3" key="1">
    <citation type="journal article" date="2019" name="Int. J. Syst. Evol. Microbiol.">
        <title>The Global Catalogue of Microorganisms (GCM) 10K type strain sequencing project: providing services to taxonomists for standard genome sequencing and annotation.</title>
        <authorList>
            <consortium name="The Broad Institute Genomics Platform"/>
            <consortium name="The Broad Institute Genome Sequencing Center for Infectious Disease"/>
            <person name="Wu L."/>
            <person name="Ma J."/>
        </authorList>
    </citation>
    <scope>NUCLEOTIDE SEQUENCE [LARGE SCALE GENOMIC DNA]</scope>
    <source>
        <strain evidence="3">CECT 8482</strain>
    </source>
</reference>
<gene>
    <name evidence="2" type="ORF">QWZ10_05895</name>
</gene>
<dbReference type="SUPFAM" id="SSF51556">
    <property type="entry name" value="Metallo-dependent hydrolases"/>
    <property type="match status" value="1"/>
</dbReference>
<evidence type="ECO:0000313" key="3">
    <source>
        <dbReference type="Proteomes" id="UP001243846"/>
    </source>
</evidence>
<name>A0ABT8D6L9_9RHOB</name>
<feature type="domain" description="Amidohydrolase 3" evidence="1">
    <location>
        <begin position="1"/>
        <end position="63"/>
    </location>
</feature>
<dbReference type="PANTHER" id="PTHR22642:SF2">
    <property type="entry name" value="PROTEIN LONG AFTER FAR-RED 3"/>
    <property type="match status" value="1"/>
</dbReference>
<proteinExistence type="predicted"/>
<comment type="caution">
    <text evidence="2">The sequence shown here is derived from an EMBL/GenBank/DDBJ whole genome shotgun (WGS) entry which is preliminary data.</text>
</comment>
<sequence>MAVHAIGDGAVRAVIDGYQAAREANGARDSRHRIEHIELIEAGDIARLGALGITASVQPPHPPG</sequence>
<evidence type="ECO:0000313" key="2">
    <source>
        <dbReference type="EMBL" id="MDN3711462.1"/>
    </source>
</evidence>
<organism evidence="2 3">
    <name type="scientific">Paracoccus cavernae</name>
    <dbReference type="NCBI Taxonomy" id="1571207"/>
    <lineage>
        <taxon>Bacteria</taxon>
        <taxon>Pseudomonadati</taxon>
        <taxon>Pseudomonadota</taxon>
        <taxon>Alphaproteobacteria</taxon>
        <taxon>Rhodobacterales</taxon>
        <taxon>Paracoccaceae</taxon>
        <taxon>Paracoccus</taxon>
    </lineage>
</organism>
<keyword evidence="3" id="KW-1185">Reference proteome</keyword>
<dbReference type="Pfam" id="PF07969">
    <property type="entry name" value="Amidohydro_3"/>
    <property type="match status" value="1"/>
</dbReference>
<dbReference type="Gene3D" id="3.20.20.140">
    <property type="entry name" value="Metal-dependent hydrolases"/>
    <property type="match status" value="1"/>
</dbReference>